<keyword evidence="1" id="KW-0812">Transmembrane</keyword>
<organism evidence="2 3">
    <name type="scientific">Rosa chinensis</name>
    <name type="common">China rose</name>
    <dbReference type="NCBI Taxonomy" id="74649"/>
    <lineage>
        <taxon>Eukaryota</taxon>
        <taxon>Viridiplantae</taxon>
        <taxon>Streptophyta</taxon>
        <taxon>Embryophyta</taxon>
        <taxon>Tracheophyta</taxon>
        <taxon>Spermatophyta</taxon>
        <taxon>Magnoliopsida</taxon>
        <taxon>eudicotyledons</taxon>
        <taxon>Gunneridae</taxon>
        <taxon>Pentapetalae</taxon>
        <taxon>rosids</taxon>
        <taxon>fabids</taxon>
        <taxon>Rosales</taxon>
        <taxon>Rosaceae</taxon>
        <taxon>Rosoideae</taxon>
        <taxon>Rosoideae incertae sedis</taxon>
        <taxon>Rosa</taxon>
    </lineage>
</organism>
<evidence type="ECO:0000256" key="1">
    <source>
        <dbReference type="SAM" id="Phobius"/>
    </source>
</evidence>
<accession>A0A2P6QRX9</accession>
<keyword evidence="3" id="KW-1185">Reference proteome</keyword>
<comment type="caution">
    <text evidence="2">The sequence shown here is derived from an EMBL/GenBank/DDBJ whole genome shotgun (WGS) entry which is preliminary data.</text>
</comment>
<dbReference type="Proteomes" id="UP000238479">
    <property type="component" value="Chromosome 4"/>
</dbReference>
<dbReference type="EMBL" id="PDCK01000042">
    <property type="protein sequence ID" value="PRQ36907.1"/>
    <property type="molecule type" value="Genomic_DNA"/>
</dbReference>
<proteinExistence type="predicted"/>
<protein>
    <submittedName>
        <fullName evidence="2">Uncharacterized protein</fullName>
    </submittedName>
</protein>
<dbReference type="AlphaFoldDB" id="A0A2P6QRX9"/>
<evidence type="ECO:0000313" key="2">
    <source>
        <dbReference type="EMBL" id="PRQ36907.1"/>
    </source>
</evidence>
<evidence type="ECO:0000313" key="3">
    <source>
        <dbReference type="Proteomes" id="UP000238479"/>
    </source>
</evidence>
<sequence length="62" mass="6767">MNPEAAEVPFIEPSKLILTVFLEGGFHLITPWLLGGRFLLPLGLCSLQLFWIAAAATRTVEG</sequence>
<keyword evidence="1" id="KW-1133">Transmembrane helix</keyword>
<feature type="transmembrane region" description="Helical" evidence="1">
    <location>
        <begin position="38"/>
        <end position="57"/>
    </location>
</feature>
<dbReference type="Gramene" id="PRQ36907">
    <property type="protein sequence ID" value="PRQ36907"/>
    <property type="gene ID" value="RchiOBHm_Chr4g0396701"/>
</dbReference>
<reference evidence="2 3" key="1">
    <citation type="journal article" date="2018" name="Nat. Genet.">
        <title>The Rosa genome provides new insights in the design of modern roses.</title>
        <authorList>
            <person name="Bendahmane M."/>
        </authorList>
    </citation>
    <scope>NUCLEOTIDE SEQUENCE [LARGE SCALE GENOMIC DNA]</scope>
    <source>
        <strain evidence="3">cv. Old Blush</strain>
    </source>
</reference>
<name>A0A2P6QRX9_ROSCH</name>
<keyword evidence="1" id="KW-0472">Membrane</keyword>
<gene>
    <name evidence="2" type="ORF">RchiOBHm_Chr4g0396701</name>
</gene>